<keyword evidence="6 8" id="KW-0472">Membrane</keyword>
<dbReference type="RefSeq" id="WP_245856784.1">
    <property type="nucleotide sequence ID" value="NZ_FZNX01000001.1"/>
</dbReference>
<evidence type="ECO:0000256" key="5">
    <source>
        <dbReference type="ARBA" id="ARBA00022989"/>
    </source>
</evidence>
<feature type="region of interest" description="Disordered" evidence="7">
    <location>
        <begin position="239"/>
        <end position="259"/>
    </location>
</feature>
<evidence type="ECO:0000313" key="12">
    <source>
        <dbReference type="Proteomes" id="UP000198412"/>
    </source>
</evidence>
<organism evidence="11 12">
    <name type="scientific">Lutibacter flavus</name>
    <dbReference type="NCBI Taxonomy" id="691689"/>
    <lineage>
        <taxon>Bacteria</taxon>
        <taxon>Pseudomonadati</taxon>
        <taxon>Bacteroidota</taxon>
        <taxon>Flavobacteriia</taxon>
        <taxon>Flavobacteriales</taxon>
        <taxon>Flavobacteriaceae</taxon>
        <taxon>Lutibacter</taxon>
    </lineage>
</organism>
<protein>
    <submittedName>
        <fullName evidence="11">Membrane associated serine protease, rhomboid family</fullName>
    </submittedName>
</protein>
<name>A0A238VY10_9FLAO</name>
<evidence type="ECO:0000256" key="7">
    <source>
        <dbReference type="SAM" id="MobiDB-lite"/>
    </source>
</evidence>
<gene>
    <name evidence="11" type="ORF">SAMN04488111_1178</name>
</gene>
<evidence type="ECO:0000313" key="11">
    <source>
        <dbReference type="EMBL" id="SNR39192.1"/>
    </source>
</evidence>
<keyword evidence="12" id="KW-1185">Reference proteome</keyword>
<feature type="transmembrane region" description="Helical" evidence="8">
    <location>
        <begin position="74"/>
        <end position="97"/>
    </location>
</feature>
<reference evidence="12" key="1">
    <citation type="submission" date="2017-06" db="EMBL/GenBank/DDBJ databases">
        <authorList>
            <person name="Varghese N."/>
            <person name="Submissions S."/>
        </authorList>
    </citation>
    <scope>NUCLEOTIDE SEQUENCE [LARGE SCALE GENOMIC DNA]</scope>
    <source>
        <strain evidence="12">DSM 27993</strain>
    </source>
</reference>
<dbReference type="InterPro" id="IPR046483">
    <property type="entry name" value="DUF6576"/>
</dbReference>
<dbReference type="InterPro" id="IPR022764">
    <property type="entry name" value="Peptidase_S54_rhomboid_dom"/>
</dbReference>
<keyword evidence="4" id="KW-0378">Hydrolase</keyword>
<evidence type="ECO:0000256" key="3">
    <source>
        <dbReference type="ARBA" id="ARBA00022692"/>
    </source>
</evidence>
<dbReference type="EMBL" id="FZNX01000001">
    <property type="protein sequence ID" value="SNR39192.1"/>
    <property type="molecule type" value="Genomic_DNA"/>
</dbReference>
<dbReference type="GO" id="GO:0004252">
    <property type="term" value="F:serine-type endopeptidase activity"/>
    <property type="evidence" value="ECO:0007669"/>
    <property type="project" value="InterPro"/>
</dbReference>
<sequence length="292" mass="32917">MPGIGNKTNLNAGTKVNIINDIKQAWYKANIVEKIIYVNVFLFLITVLFSRFIIEYLALPATIDSFIFKPWTLITYAFIHERLFHVLSNLLILYYIGNLFLNFYSKKQFLNFYFLGALVGGVVFLSYNYFASKNGAPLGGASAAVTTIFVALATKIPRYSLQLRFIGSVELWVMAAIWVALSILQLANPDNGGAIAHISGAAFGYLYSKQLDKGNDIGKWFESIINFFTNLVQPKKSSPLKTVHKSKSRSSKDEVTKTKQRKIDEILDKISKSGYESLTQEEKDFLFRAGKK</sequence>
<feature type="domain" description="DUF6576" evidence="10">
    <location>
        <begin position="257"/>
        <end position="286"/>
    </location>
</feature>
<dbReference type="Pfam" id="PF01694">
    <property type="entry name" value="Rhomboid"/>
    <property type="match status" value="1"/>
</dbReference>
<dbReference type="GO" id="GO:0016020">
    <property type="term" value="C:membrane"/>
    <property type="evidence" value="ECO:0007669"/>
    <property type="project" value="UniProtKB-SubCell"/>
</dbReference>
<dbReference type="GO" id="GO:0006508">
    <property type="term" value="P:proteolysis"/>
    <property type="evidence" value="ECO:0007669"/>
    <property type="project" value="UniProtKB-KW"/>
</dbReference>
<dbReference type="Pfam" id="PF20216">
    <property type="entry name" value="DUF6576"/>
    <property type="match status" value="1"/>
</dbReference>
<evidence type="ECO:0000256" key="6">
    <source>
        <dbReference type="ARBA" id="ARBA00023136"/>
    </source>
</evidence>
<evidence type="ECO:0000256" key="8">
    <source>
        <dbReference type="SAM" id="Phobius"/>
    </source>
</evidence>
<keyword evidence="5 8" id="KW-1133">Transmembrane helix</keyword>
<evidence type="ECO:0000259" key="10">
    <source>
        <dbReference type="Pfam" id="PF20216"/>
    </source>
</evidence>
<accession>A0A238VY10</accession>
<dbReference type="InterPro" id="IPR050925">
    <property type="entry name" value="Rhomboid_protease_S54"/>
</dbReference>
<feature type="domain" description="Peptidase S54 rhomboid" evidence="9">
    <location>
        <begin position="70"/>
        <end position="208"/>
    </location>
</feature>
<feature type="transmembrane region" description="Helical" evidence="8">
    <location>
        <begin position="109"/>
        <end position="130"/>
    </location>
</feature>
<dbReference type="SUPFAM" id="SSF144091">
    <property type="entry name" value="Rhomboid-like"/>
    <property type="match status" value="1"/>
</dbReference>
<evidence type="ECO:0000259" key="9">
    <source>
        <dbReference type="Pfam" id="PF01694"/>
    </source>
</evidence>
<dbReference type="Proteomes" id="UP000198412">
    <property type="component" value="Unassembled WGS sequence"/>
</dbReference>
<dbReference type="Gene3D" id="1.20.1540.10">
    <property type="entry name" value="Rhomboid-like"/>
    <property type="match status" value="1"/>
</dbReference>
<feature type="transmembrane region" description="Helical" evidence="8">
    <location>
        <begin position="136"/>
        <end position="153"/>
    </location>
</feature>
<dbReference type="InterPro" id="IPR035952">
    <property type="entry name" value="Rhomboid-like_sf"/>
</dbReference>
<evidence type="ECO:0000256" key="1">
    <source>
        <dbReference type="ARBA" id="ARBA00004141"/>
    </source>
</evidence>
<feature type="compositionally biased region" description="Basic and acidic residues" evidence="7">
    <location>
        <begin position="250"/>
        <end position="259"/>
    </location>
</feature>
<dbReference type="PANTHER" id="PTHR43731:SF14">
    <property type="entry name" value="PRESENILIN-ASSOCIATED RHOMBOID-LIKE PROTEIN, MITOCHONDRIAL"/>
    <property type="match status" value="1"/>
</dbReference>
<feature type="transmembrane region" description="Helical" evidence="8">
    <location>
        <begin position="165"/>
        <end position="186"/>
    </location>
</feature>
<evidence type="ECO:0000256" key="2">
    <source>
        <dbReference type="ARBA" id="ARBA00009045"/>
    </source>
</evidence>
<comment type="similarity">
    <text evidence="2">Belongs to the peptidase S54 family.</text>
</comment>
<keyword evidence="11" id="KW-0645">Protease</keyword>
<keyword evidence="3 8" id="KW-0812">Transmembrane</keyword>
<feature type="transmembrane region" description="Helical" evidence="8">
    <location>
        <begin position="35"/>
        <end position="54"/>
    </location>
</feature>
<comment type="subcellular location">
    <subcellularLocation>
        <location evidence="1">Membrane</location>
        <topology evidence="1">Multi-pass membrane protein</topology>
    </subcellularLocation>
</comment>
<dbReference type="AlphaFoldDB" id="A0A238VY10"/>
<dbReference type="PANTHER" id="PTHR43731">
    <property type="entry name" value="RHOMBOID PROTEASE"/>
    <property type="match status" value="1"/>
</dbReference>
<proteinExistence type="inferred from homology"/>
<evidence type="ECO:0000256" key="4">
    <source>
        <dbReference type="ARBA" id="ARBA00022801"/>
    </source>
</evidence>